<dbReference type="Pfam" id="PF16184">
    <property type="entry name" value="Cadherin_3"/>
    <property type="match status" value="1"/>
</dbReference>
<dbReference type="CDD" id="cd11304">
    <property type="entry name" value="Cadherin_repeat"/>
    <property type="match status" value="1"/>
</dbReference>
<dbReference type="PROSITE" id="PS50268">
    <property type="entry name" value="CADHERIN_2"/>
    <property type="match status" value="1"/>
</dbReference>
<dbReference type="InterPro" id="IPR013320">
    <property type="entry name" value="ConA-like_dom_sf"/>
</dbReference>
<feature type="domain" description="Cadherin" evidence="2">
    <location>
        <begin position="926"/>
        <end position="1018"/>
    </location>
</feature>
<name>A0ABN6PJN5_9BURK</name>
<dbReference type="Pfam" id="PF17963">
    <property type="entry name" value="Big_9"/>
    <property type="match status" value="1"/>
</dbReference>
<dbReference type="Pfam" id="PF14252">
    <property type="entry name" value="DUF4347"/>
    <property type="match status" value="1"/>
</dbReference>
<dbReference type="InterPro" id="IPR015919">
    <property type="entry name" value="Cadherin-like_sf"/>
</dbReference>
<dbReference type="Gene3D" id="2.60.40.2810">
    <property type="match status" value="1"/>
</dbReference>
<accession>A0ABN6PJN5</accession>
<evidence type="ECO:0000259" key="2">
    <source>
        <dbReference type="PROSITE" id="PS50268"/>
    </source>
</evidence>
<organism evidence="3 4">
    <name type="scientific">Sphaerotilus microaerophilus</name>
    <dbReference type="NCBI Taxonomy" id="2914710"/>
    <lineage>
        <taxon>Bacteria</taxon>
        <taxon>Pseudomonadati</taxon>
        <taxon>Pseudomonadota</taxon>
        <taxon>Betaproteobacteria</taxon>
        <taxon>Burkholderiales</taxon>
        <taxon>Sphaerotilaceae</taxon>
        <taxon>Sphaerotilus</taxon>
    </lineage>
</organism>
<feature type="region of interest" description="Disordered" evidence="1">
    <location>
        <begin position="3701"/>
        <end position="3721"/>
    </location>
</feature>
<keyword evidence="4" id="KW-1185">Reference proteome</keyword>
<dbReference type="InterPro" id="IPR025592">
    <property type="entry name" value="DUF4347"/>
</dbReference>
<protein>
    <recommendedName>
        <fullName evidence="2">Cadherin domain-containing protein</fullName>
    </recommendedName>
</protein>
<proteinExistence type="predicted"/>
<dbReference type="InterPro" id="IPR002126">
    <property type="entry name" value="Cadherin-like_dom"/>
</dbReference>
<dbReference type="InterPro" id="IPR053786">
    <property type="entry name" value="LEPRxLL_CS"/>
</dbReference>
<dbReference type="SMART" id="SM00112">
    <property type="entry name" value="CA"/>
    <property type="match status" value="1"/>
</dbReference>
<dbReference type="Gene3D" id="2.60.40.2700">
    <property type="match status" value="7"/>
</dbReference>
<gene>
    <name evidence="3" type="ORF">CATMQ487_08800</name>
</gene>
<dbReference type="SUPFAM" id="SSF49899">
    <property type="entry name" value="Concanavalin A-like lectins/glucanases"/>
    <property type="match status" value="1"/>
</dbReference>
<dbReference type="Gene3D" id="2.60.120.200">
    <property type="match status" value="1"/>
</dbReference>
<dbReference type="PANTHER" id="PTHR14139">
    <property type="entry name" value="CALSYNTENIN"/>
    <property type="match status" value="1"/>
</dbReference>
<dbReference type="EMBL" id="AP025730">
    <property type="protein sequence ID" value="BDI03910.1"/>
    <property type="molecule type" value="Genomic_DNA"/>
</dbReference>
<evidence type="ECO:0000313" key="4">
    <source>
        <dbReference type="Proteomes" id="UP001057498"/>
    </source>
</evidence>
<dbReference type="RefSeq" id="WP_251972157.1">
    <property type="nucleotide sequence ID" value="NZ_AP025730.1"/>
</dbReference>
<dbReference type="PANTHER" id="PTHR14139:SF2">
    <property type="entry name" value="CALSYNTENIN-1"/>
    <property type="match status" value="1"/>
</dbReference>
<sequence>MTRRRRPPVRPRLHVEELEPRVLYSADAALLLDPTLGGLAEVRVIAPPPAPAPAAAVQTLATPAMLDEAAQRRELVVVDARVADPYAVLDALARQRGGAASYDLVVLDADGDRQAQLTELLGHEQGLAAVHLVGPAQDAAPTQRSLGEVAALAALADGAELIGWQAGPGGELLRLADPAVQPLRSEIVFIDARVADIAPLLDELVADRSDDVVFEVIRIDASRDGLAQVSAALAGRSGIDALHLISHGASGQLLFGSGVVDTATLATRAGELGGWAGALSADADLLLYGCEVGAGEAGVQFTQALADATGADVAASDDRTGAAAQGGDWQLETRRGRLQATVLQAGTWGGSLGLTAQGGETLVNTTTSGGQTENWSAKTVAMDASGNYVVVWMDGSGVDGSGIGIYAQRYSAAGVAQGSQFQVNTYTADNQRNPQVAMAGNGSFVVVWESNGQDGSSYGVFAQRYSASGVAQGGEFRVNSTTALDQTEAAVAMDATGNFVVTWQSWSQDAVNSAGIYAQRYNSSGVAQGGEFRVNTYTTDDQSEPSIAMDAAGNFVIVWASWAQDGSDEGIYAQRYDSGGVAQGGAFKVNTYTTGYQGLPVVAMDGNGFVVVWESYAQDGSVSGVFGQRYNPSGVAQGSEFQINTTTTNNQQNPVVAMTTGGGFVVTWQSMAQDGSFDGVYARQYDGSGTALSAETRVNTTTTDYQDVPSVAADANGHLVVAWHGNGVGDSDGVFAQRYLYAVAPVLTLGGYSGTYVENAGVIFDASATVTDADTTVFSGGQLLYQITANGSSSDELGIRNQGSSAGLIGLSGSNVTYGGTVIGSYTGSAGAGSFGNGSTALTVTFNGSASVAAVQALVRNITYRNTSDNPGTATRTINLTVSDGTGMTSTPAVVTMAVTAVNDAPVITSNGGGATAAVGVAENSTTVAVVSATDAEGAALTYSILGGADAAKFSIDAGSGVLSFVSAPDYENPTDGGADNVYDVTVQVSDGSATDTQALAVTVTNVDEQIGAGASSSATTTGATSLTWFHTTSASSHDILIVTVSVRQDVPVTSVTYGGTALTQVGSRVDPSGKVRAEMWYLLAPPTGTANVVVTLSGSANATAGATTFYNVSQTTPFGSVTTGSGSGDPSLTLASAVGELVVDAVADRDVDSQVVGAGQTLLWTGKAGTGANDSWAGSSTEAGAASVTMSWTTNGGGAGEWAAVALSLKPFVNNAPVVATTGSVLAYTENGATTAVDSALTVGDADGDTLVGATVSISANYASGQDTLAFSTQNGITGSWNAGTGVLTLSGSATVAQYQAALRSITYANTSDNPSTATRTVSFTVSDGTSSNTATRNITVTATNDLPVAAADAGSGNEDVAINGNVLANDTDADGGALTATLVSGSSNGSLTLNADGSYSYTPNANWNGSDSFQYLVSDGSGLVHYWALEGNGNDVVGGAHGTVTGTTAVTGDAGSAMQFDEIDDVVVVPDFTYTNAFTVSFSFRLDDISGSTYQYLYSHGDYTAVNSLNILVGESGAGVGNAGVMRAVMRDSNDGAGSGVLTVDVNSLVGDGQWHEFTLVVAAGGTSKIYLDGTLCASDSRGGDAFDPTGSLYLGGRQDGDPSRLYGNALDSVKIYNRDLSSQEVAQLASTTQQGSVTLTVTSVNDAPVISAVEGSALAYSENAAATAVTATLTLTDIDSTNLSGATVQITGNYASGQDVLAFTNQNGITGSWNAGTGVLTLSGSATVANYQAALRSITYANGSDNPSTATRTVSFSVNDGMVDSNTATRNVSVAAVNDSPTVGGAMLAATTEDAANPPGDTIANLFSGSFADVDAGASLGGILVTHNPLNASQGAWQYSTDAGGNWHDIDAIAYPQSLALDAATRVRFLPAADFNGFPDSLSVRALDDSYAGAYTSGATRVTADATSPGGSSAISASLESLSTSVVAVNDAPLISFVSGSTVLAENAGALIVAPAATVADVDGTALTGGQLHVYFAENGQAEDRIAIRNQGSGAGQIGVSGTDVSYEGVVIGNWTGGTDGLTPLVVTFNSSATTVAVQALARNVTYENVSESPSTAVRTMAGYLTDGAGGSSNIVSGTLSITPVNDAPTLSSSSALPSVSEDDVTNSGFLVSFLADGANDADAGALKGLAVTSVDDSHGTWQYTLDGTTWQDIGAVSQTNARLLPSDTVARIRFVPAADWNGVTGPFAYQAWDQTSGVAGGLGDASVYGGSTAFSFGASSSSLSVMAVNDAPVNALPGTQVTPVNVPLTLSVANGNAISIGDADAANAALSVTLSATHGTLTLAGMAGLGFTTGDGTADASMTFTGTAAAINAALDGLVFTPAAGYQGSAVLSLATNDLGNTGSGGALADSDSLNIAVGGARFQEGADGYGGTQDTWVSTSSPGTDHGAQTTVVADDNSLRDAALLRFDNLFGTGAGQIPAGAIIQSVSLSVYVTNADALDFVALHRMLQPWTEASTFDSLISGVSTGGAEAGSALLTFSAGSTGWNHLSSAQLTATVQAWANGEANHGWAFISDNADLWTFASSENGTVSQRPYLSVSYVLPQAPVVAVSGTATSYTENSAPVAVDPALTVSDADSTHLAGATVRISANHQAGEDVLAFTSQFGITGSWDANAGILTLSGQATVAQYQQALRSVTYANTSEAPTADARTLAFSVTDVYSGLGSALVSRSLNVLPVNDAPTGGVTIDDVTPTQGQTLTATNTLADADGIGPISYQWQRNGVAIGGATGSSYTTSQADVGAVLSVVASYTDALGASESVASADTSAVANVNDAPTGSVTIDDLTPTQGQTLTATNTLADADGLGPISYQWQRNGVAIGGATGSSYSTSQADVGAVLSVVASYTDALGSAESVASADTSAVANVNDAPTGGVTIDDLTPTQGQTLTATNTLADADGLGPINYQWQRNGVAIGGATGSSYTTSQADVGAVLSVVASYTDALGASESVASAGTAAVTNVNDAPTGGVTIDDSTPIQGQTLTVSNTLADADGLGPISYQWQRNGVAIGGATGSSYTTSQADVGAVLSVVASYTDALGSAESVASADTSAVANVNDAPTGSVTIDDSTPIQGQTLTVSNTLADADGLGPISYQWQRNGVAIGGATGSSYTTSQADVGAVLSVVASYTDALGASESVASADTSAVANVNDAPTGSVTIDDLTPTQGQTLTVSNTLADADGLGPISYQWQRNGVAIGGATGSSYTTSQADVGAVLSVVASYTDALGSAESVASADTSAVANVNDAPTGSVTIDDSTPTQGQTLTATNTLADADGLGTINYQWQRNGVAIGGATGSSYTTSQADVGAVLSVVASYTDALGASESVASAGTAAVTNVNDAPTAVDGVVELVEDQGHTFSAADFGFADVDSADALGAVRIEGLPGVGSLTLDGVAVVAGQEIGSDRLEHLIYKPPADAFGAALAVLQVRVADVAGVWAADSQQVVLDVQAVNDAPRLERVELTLTDGASLLLSDAQLLATDVDSPSTEVVYRVTSMSHGHFEAVDQPGVAIDQFTQADVSGHRVRFVALSSSNLPSFVLAVGDGAGTQQPVSVRVSHETTALLAMPGDESGSAGATPDAPDDPSQPAGPALPPGPPAPMGTATVKSIGSARDGERGGGEAMQAAVLQAVVEGASTAEDAAQHASRQVAATTAAVHRTPLVVDLPSSEREQQAAQRLARLELLFEAGWELDLGQDNPDQVVETLALVEPRRAGRSSESSGLADEGDAPSQELTLATDAAQAAGAVLTAGSVWWALRAGGLVTSLLGSLPTWRHVDLLAVLPDDDGAEGWNRDADDEAERDEMAFDRLLSGASDDAMENDPR</sequence>
<feature type="region of interest" description="Disordered" evidence="1">
    <location>
        <begin position="3558"/>
        <end position="3613"/>
    </location>
</feature>
<reference evidence="3" key="1">
    <citation type="submission" date="2022-04" db="EMBL/GenBank/DDBJ databases">
        <title>Whole genome sequence of Sphaerotilus sp. FB-5.</title>
        <authorList>
            <person name="Takeda M."/>
            <person name="Narihara S."/>
            <person name="Akimoto M."/>
            <person name="Akimoto R."/>
            <person name="Nishiyashiki S."/>
            <person name="Murakami T."/>
        </authorList>
    </citation>
    <scope>NUCLEOTIDE SEQUENCE</scope>
    <source>
        <strain evidence="3">FB-5</strain>
    </source>
</reference>
<dbReference type="SUPFAM" id="SSF49313">
    <property type="entry name" value="Cadherin-like"/>
    <property type="match status" value="1"/>
</dbReference>
<dbReference type="Proteomes" id="UP001057498">
    <property type="component" value="Chromosome"/>
</dbReference>
<feature type="compositionally biased region" description="Pro residues" evidence="1">
    <location>
        <begin position="3582"/>
        <end position="3591"/>
    </location>
</feature>
<dbReference type="NCBIfam" id="NF012209">
    <property type="entry name" value="LEPR-8K"/>
    <property type="match status" value="1"/>
</dbReference>
<dbReference type="Gene3D" id="2.60.40.60">
    <property type="entry name" value="Cadherins"/>
    <property type="match status" value="1"/>
</dbReference>
<evidence type="ECO:0000313" key="3">
    <source>
        <dbReference type="EMBL" id="BDI03910.1"/>
    </source>
</evidence>
<evidence type="ECO:0000256" key="1">
    <source>
        <dbReference type="SAM" id="MobiDB-lite"/>
    </source>
</evidence>